<evidence type="ECO:0000313" key="3">
    <source>
        <dbReference type="EMBL" id="BDS14980.1"/>
    </source>
</evidence>
<dbReference type="Gene3D" id="3.40.50.720">
    <property type="entry name" value="NAD(P)-binding Rossmann-like Domain"/>
    <property type="match status" value="1"/>
</dbReference>
<dbReference type="Gene3D" id="3.90.25.10">
    <property type="entry name" value="UDP-galactose 4-epimerase, domain 1"/>
    <property type="match status" value="1"/>
</dbReference>
<organism evidence="3 4">
    <name type="scientific">Aureispira anguillae</name>
    <dbReference type="NCBI Taxonomy" id="2864201"/>
    <lineage>
        <taxon>Bacteria</taxon>
        <taxon>Pseudomonadati</taxon>
        <taxon>Bacteroidota</taxon>
        <taxon>Saprospiria</taxon>
        <taxon>Saprospirales</taxon>
        <taxon>Saprospiraceae</taxon>
        <taxon>Aureispira</taxon>
    </lineage>
</organism>
<dbReference type="InterPro" id="IPR001509">
    <property type="entry name" value="Epimerase_deHydtase"/>
</dbReference>
<accession>A0A916DWR6</accession>
<dbReference type="KEGG" id="aup:AsAng_0057620"/>
<dbReference type="PRINTS" id="PR01713">
    <property type="entry name" value="NUCEPIMERASE"/>
</dbReference>
<dbReference type="Pfam" id="PF01370">
    <property type="entry name" value="Epimerase"/>
    <property type="match status" value="1"/>
</dbReference>
<feature type="domain" description="NAD-dependent epimerase/dehydratase" evidence="2">
    <location>
        <begin position="16"/>
        <end position="257"/>
    </location>
</feature>
<sequence length="331" mass="36792">MYATAYHTTSLEDKTILITGAAGFIGSNLVEYLLKYKVGKVIVLDNFLTGYRSNVTPFLDHPNYEFIEGDIRDLEVCMKACEGVDIVCHQAAMGSVPRSIKEPYATTGHNVDGFVNMAFAAHQHGIKRFVYASSSSVYGDEPNLPKVEHRIGKPLSPYAITKLSNELFAENFGRLYDMEFIGFRYFNVFGPRQSPKGAYAAVIPLFAEACMNDKEVFINGDGGQTRDFTFVENVVQINIKAMLTNNPEAVNQVYNVGCGGRYTVQELFEGVREAAGVPEKEAIHRAPRAGDIRDSQADISKARKLLGYDPQFDFKEGLKITVDYFKDLVLG</sequence>
<dbReference type="Proteomes" id="UP001060919">
    <property type="component" value="Chromosome"/>
</dbReference>
<dbReference type="AlphaFoldDB" id="A0A916DWR6"/>
<protein>
    <submittedName>
        <fullName evidence="3">SDR family oxidoreductase</fullName>
    </submittedName>
</protein>
<evidence type="ECO:0000256" key="1">
    <source>
        <dbReference type="ARBA" id="ARBA00007637"/>
    </source>
</evidence>
<dbReference type="EMBL" id="AP026867">
    <property type="protein sequence ID" value="BDS14980.1"/>
    <property type="molecule type" value="Genomic_DNA"/>
</dbReference>
<keyword evidence="4" id="KW-1185">Reference proteome</keyword>
<reference evidence="3" key="1">
    <citation type="submission" date="2022-09" db="EMBL/GenBank/DDBJ databases">
        <title>Aureispira anguillicida sp. nov., isolated from Leptocephalus of Japanese eel Anguilla japonica.</title>
        <authorList>
            <person name="Yuasa K."/>
            <person name="Mekata T."/>
            <person name="Ikunari K."/>
        </authorList>
    </citation>
    <scope>NUCLEOTIDE SEQUENCE</scope>
    <source>
        <strain evidence="3">EL160426</strain>
    </source>
</reference>
<dbReference type="PANTHER" id="PTHR43000">
    <property type="entry name" value="DTDP-D-GLUCOSE 4,6-DEHYDRATASE-RELATED"/>
    <property type="match status" value="1"/>
</dbReference>
<evidence type="ECO:0000313" key="4">
    <source>
        <dbReference type="Proteomes" id="UP001060919"/>
    </source>
</evidence>
<gene>
    <name evidence="3" type="ORF">AsAng_0057620</name>
</gene>
<name>A0A916DWR6_9BACT</name>
<comment type="similarity">
    <text evidence="1">Belongs to the NAD(P)-dependent epimerase/dehydratase family.</text>
</comment>
<dbReference type="CDD" id="cd05256">
    <property type="entry name" value="UDP_AE_SDR_e"/>
    <property type="match status" value="1"/>
</dbReference>
<dbReference type="InterPro" id="IPR036291">
    <property type="entry name" value="NAD(P)-bd_dom_sf"/>
</dbReference>
<proteinExistence type="inferred from homology"/>
<evidence type="ECO:0000259" key="2">
    <source>
        <dbReference type="Pfam" id="PF01370"/>
    </source>
</evidence>
<dbReference type="SUPFAM" id="SSF51735">
    <property type="entry name" value="NAD(P)-binding Rossmann-fold domains"/>
    <property type="match status" value="1"/>
</dbReference>
<dbReference type="RefSeq" id="WP_264790172.1">
    <property type="nucleotide sequence ID" value="NZ_AP026867.1"/>
</dbReference>